<dbReference type="GO" id="GO:0006950">
    <property type="term" value="P:response to stress"/>
    <property type="evidence" value="ECO:0007669"/>
    <property type="project" value="UniProtKB-ARBA"/>
</dbReference>
<dbReference type="PANTHER" id="PTHR19375">
    <property type="entry name" value="HEAT SHOCK PROTEIN 70KDA"/>
    <property type="match status" value="1"/>
</dbReference>
<dbReference type="InterPro" id="IPR018268">
    <property type="entry name" value="Ribosomal_uS10_CS"/>
</dbReference>
<evidence type="ECO:0000256" key="3">
    <source>
        <dbReference type="ARBA" id="ARBA00022980"/>
    </source>
</evidence>
<dbReference type="Gene3D" id="3.30.420.40">
    <property type="match status" value="2"/>
</dbReference>
<dbReference type="Gene3D" id="3.30.70.600">
    <property type="entry name" value="Ribosomal protein S10 domain"/>
    <property type="match status" value="1"/>
</dbReference>
<evidence type="ECO:0000256" key="5">
    <source>
        <dbReference type="ARBA" id="ARBA00023274"/>
    </source>
</evidence>
<keyword evidence="5" id="KW-0687">Ribonucleoprotein</keyword>
<gene>
    <name evidence="7" type="ORF">D0Y65_041911</name>
</gene>
<dbReference type="AlphaFoldDB" id="A0A445GXR0"/>
<comment type="caution">
    <text evidence="7">The sequence shown here is derived from an EMBL/GenBank/DDBJ whole genome shotgun (WGS) entry which is preliminary data.</text>
</comment>
<evidence type="ECO:0000256" key="4">
    <source>
        <dbReference type="ARBA" id="ARBA00023016"/>
    </source>
</evidence>
<keyword evidence="3" id="KW-0689">Ribosomal protein</keyword>
<keyword evidence="4" id="KW-0346">Stress response</keyword>
<dbReference type="GO" id="GO:0005840">
    <property type="term" value="C:ribosome"/>
    <property type="evidence" value="ECO:0007669"/>
    <property type="project" value="UniProtKB-KW"/>
</dbReference>
<proteinExistence type="predicted"/>
<dbReference type="Proteomes" id="UP000289340">
    <property type="component" value="Chromosome 15"/>
</dbReference>
<dbReference type="GO" id="GO:0140662">
    <property type="term" value="F:ATP-dependent protein folding chaperone"/>
    <property type="evidence" value="ECO:0007669"/>
    <property type="project" value="InterPro"/>
</dbReference>
<dbReference type="Pfam" id="PF00012">
    <property type="entry name" value="HSP70"/>
    <property type="match status" value="1"/>
</dbReference>
<evidence type="ECO:0000259" key="6">
    <source>
        <dbReference type="Pfam" id="PF00338"/>
    </source>
</evidence>
<feature type="domain" description="Small ribosomal subunit protein uS10" evidence="6">
    <location>
        <begin position="9"/>
        <end position="49"/>
    </location>
</feature>
<keyword evidence="1" id="KW-0547">Nucleotide-binding</keyword>
<dbReference type="GO" id="GO:0003723">
    <property type="term" value="F:RNA binding"/>
    <property type="evidence" value="ECO:0007669"/>
    <property type="project" value="InterPro"/>
</dbReference>
<organism evidence="7 8">
    <name type="scientific">Glycine soja</name>
    <name type="common">Wild soybean</name>
    <dbReference type="NCBI Taxonomy" id="3848"/>
    <lineage>
        <taxon>Eukaryota</taxon>
        <taxon>Viridiplantae</taxon>
        <taxon>Streptophyta</taxon>
        <taxon>Embryophyta</taxon>
        <taxon>Tracheophyta</taxon>
        <taxon>Spermatophyta</taxon>
        <taxon>Magnoliopsida</taxon>
        <taxon>eudicotyledons</taxon>
        <taxon>Gunneridae</taxon>
        <taxon>Pentapetalae</taxon>
        <taxon>rosids</taxon>
        <taxon>fabids</taxon>
        <taxon>Fabales</taxon>
        <taxon>Fabaceae</taxon>
        <taxon>Papilionoideae</taxon>
        <taxon>50 kb inversion clade</taxon>
        <taxon>NPAAA clade</taxon>
        <taxon>indigoferoid/millettioid clade</taxon>
        <taxon>Phaseoleae</taxon>
        <taxon>Glycine</taxon>
        <taxon>Glycine subgen. Soja</taxon>
    </lineage>
</organism>
<dbReference type="GO" id="GO:0003735">
    <property type="term" value="F:structural constituent of ribosome"/>
    <property type="evidence" value="ECO:0007669"/>
    <property type="project" value="InterPro"/>
</dbReference>
<keyword evidence="2" id="KW-0067">ATP-binding</keyword>
<dbReference type="Pfam" id="PF00338">
    <property type="entry name" value="Ribosomal_S10"/>
    <property type="match status" value="1"/>
</dbReference>
<sequence length="157" mass="17710">MLHLQDKINVCADLVRGAKDKRLTVKGPVRMPTKVLNITTRKSPCGEEEREGGFMEKFLATYMETVDRCFNDAKMDKSSVHDVVLVGGSSRIPKVQQLLQDFFHGKYLCKSINLDEAVVYDAVVQAALLCGGITNVPDLCCWMLHHCLSVFWYKDIL</sequence>
<keyword evidence="8" id="KW-1185">Reference proteome</keyword>
<dbReference type="PROSITE" id="PS01036">
    <property type="entry name" value="HSP70_3"/>
    <property type="match status" value="1"/>
</dbReference>
<dbReference type="InterPro" id="IPR027486">
    <property type="entry name" value="Ribosomal_uS10_dom"/>
</dbReference>
<dbReference type="GO" id="GO:1990904">
    <property type="term" value="C:ribonucleoprotein complex"/>
    <property type="evidence" value="ECO:0007669"/>
    <property type="project" value="UniProtKB-KW"/>
</dbReference>
<dbReference type="SUPFAM" id="SSF53067">
    <property type="entry name" value="Actin-like ATPase domain"/>
    <property type="match status" value="1"/>
</dbReference>
<dbReference type="FunFam" id="3.30.420.40:FF:000465">
    <property type="entry name" value="Heat shock cognate 70 kDa protein 2"/>
    <property type="match status" value="1"/>
</dbReference>
<protein>
    <submittedName>
        <fullName evidence="7">Putative mediator of RNA polymerase II transcription subunit 37c</fullName>
    </submittedName>
</protein>
<evidence type="ECO:0000256" key="2">
    <source>
        <dbReference type="ARBA" id="ARBA00022840"/>
    </source>
</evidence>
<name>A0A445GXR0_GLYSO</name>
<evidence type="ECO:0000313" key="8">
    <source>
        <dbReference type="Proteomes" id="UP000289340"/>
    </source>
</evidence>
<dbReference type="InterPro" id="IPR036838">
    <property type="entry name" value="Ribosomal_uS10_dom_sf"/>
</dbReference>
<reference evidence="7 8" key="1">
    <citation type="submission" date="2018-09" db="EMBL/GenBank/DDBJ databases">
        <title>A high-quality reference genome of wild soybean provides a powerful tool to mine soybean genomes.</title>
        <authorList>
            <person name="Xie M."/>
            <person name="Chung C.Y.L."/>
            <person name="Li M.-W."/>
            <person name="Wong F.-L."/>
            <person name="Chan T.-F."/>
            <person name="Lam H.-M."/>
        </authorList>
    </citation>
    <scope>NUCLEOTIDE SEQUENCE [LARGE SCALE GENOMIC DNA]</scope>
    <source>
        <strain evidence="8">cv. W05</strain>
        <tissue evidence="7">Hypocotyl of etiolated seedlings</tissue>
    </source>
</reference>
<dbReference type="PRINTS" id="PR00301">
    <property type="entry name" value="HEATSHOCK70"/>
</dbReference>
<evidence type="ECO:0000313" key="7">
    <source>
        <dbReference type="EMBL" id="RZB66041.1"/>
    </source>
</evidence>
<dbReference type="InterPro" id="IPR013126">
    <property type="entry name" value="Hsp_70_fam"/>
</dbReference>
<dbReference type="InterPro" id="IPR043129">
    <property type="entry name" value="ATPase_NBD"/>
</dbReference>
<dbReference type="EMBL" id="QZWG01000015">
    <property type="protein sequence ID" value="RZB66041.1"/>
    <property type="molecule type" value="Genomic_DNA"/>
</dbReference>
<evidence type="ECO:0000256" key="1">
    <source>
        <dbReference type="ARBA" id="ARBA00022741"/>
    </source>
</evidence>
<dbReference type="PROSITE" id="PS00361">
    <property type="entry name" value="RIBOSOMAL_S10"/>
    <property type="match status" value="1"/>
</dbReference>
<dbReference type="GO" id="GO:0006412">
    <property type="term" value="P:translation"/>
    <property type="evidence" value="ECO:0007669"/>
    <property type="project" value="InterPro"/>
</dbReference>
<accession>A0A445GXR0</accession>
<dbReference type="SUPFAM" id="SSF54999">
    <property type="entry name" value="Ribosomal protein S10"/>
    <property type="match status" value="1"/>
</dbReference>
<dbReference type="GO" id="GO:0005524">
    <property type="term" value="F:ATP binding"/>
    <property type="evidence" value="ECO:0007669"/>
    <property type="project" value="UniProtKB-KW"/>
</dbReference>
<dbReference type="InterPro" id="IPR018181">
    <property type="entry name" value="Heat_shock_70_CS"/>
</dbReference>